<dbReference type="InterPro" id="IPR005516">
    <property type="entry name" value="Remorin_C"/>
</dbReference>
<evidence type="ECO:0000256" key="3">
    <source>
        <dbReference type="SAM" id="MobiDB-lite"/>
    </source>
</evidence>
<organism evidence="5 6">
    <name type="scientific">Dillenia turbinata</name>
    <dbReference type="NCBI Taxonomy" id="194707"/>
    <lineage>
        <taxon>Eukaryota</taxon>
        <taxon>Viridiplantae</taxon>
        <taxon>Streptophyta</taxon>
        <taxon>Embryophyta</taxon>
        <taxon>Tracheophyta</taxon>
        <taxon>Spermatophyta</taxon>
        <taxon>Magnoliopsida</taxon>
        <taxon>eudicotyledons</taxon>
        <taxon>Gunneridae</taxon>
        <taxon>Pentapetalae</taxon>
        <taxon>Dilleniales</taxon>
        <taxon>Dilleniaceae</taxon>
        <taxon>Dillenia</taxon>
    </lineage>
</organism>
<name>A0AAN8VBU9_9MAGN</name>
<feature type="region of interest" description="Disordered" evidence="3">
    <location>
        <begin position="117"/>
        <end position="248"/>
    </location>
</feature>
<protein>
    <submittedName>
        <fullName evidence="5">Remorin, C-terminal</fullName>
    </submittedName>
</protein>
<evidence type="ECO:0000313" key="6">
    <source>
        <dbReference type="Proteomes" id="UP001370490"/>
    </source>
</evidence>
<comment type="similarity">
    <text evidence="1">Belongs to the remorin family.</text>
</comment>
<dbReference type="PANTHER" id="PTHR31471">
    <property type="entry name" value="OS02G0116800 PROTEIN"/>
    <property type="match status" value="1"/>
</dbReference>
<feature type="region of interest" description="Disordered" evidence="3">
    <location>
        <begin position="58"/>
        <end position="93"/>
    </location>
</feature>
<comment type="caution">
    <text evidence="5">The sequence shown here is derived from an EMBL/GenBank/DDBJ whole genome shotgun (WGS) entry which is preliminary data.</text>
</comment>
<dbReference type="Pfam" id="PF03763">
    <property type="entry name" value="Remorin_C"/>
    <property type="match status" value="1"/>
</dbReference>
<accession>A0AAN8VBU9</accession>
<feature type="compositionally biased region" description="Basic and acidic residues" evidence="3">
    <location>
        <begin position="175"/>
        <end position="184"/>
    </location>
</feature>
<evidence type="ECO:0000313" key="5">
    <source>
        <dbReference type="EMBL" id="KAK6931315.1"/>
    </source>
</evidence>
<feature type="compositionally biased region" description="Basic and acidic residues" evidence="3">
    <location>
        <begin position="239"/>
        <end position="248"/>
    </location>
</feature>
<proteinExistence type="inferred from homology"/>
<feature type="compositionally biased region" description="Basic and acidic residues" evidence="3">
    <location>
        <begin position="194"/>
        <end position="215"/>
    </location>
</feature>
<feature type="compositionally biased region" description="Basic and acidic residues" evidence="3">
    <location>
        <begin position="135"/>
        <end position="145"/>
    </location>
</feature>
<dbReference type="EMBL" id="JBAMMX010000011">
    <property type="protein sequence ID" value="KAK6931315.1"/>
    <property type="molecule type" value="Genomic_DNA"/>
</dbReference>
<dbReference type="AlphaFoldDB" id="A0AAN8VBU9"/>
<evidence type="ECO:0000256" key="2">
    <source>
        <dbReference type="SAM" id="Coils"/>
    </source>
</evidence>
<dbReference type="Proteomes" id="UP001370490">
    <property type="component" value="Unassembled WGS sequence"/>
</dbReference>
<dbReference type="PANTHER" id="PTHR31471:SF51">
    <property type="entry name" value="REMORIN FAMILY PROTEIN"/>
    <property type="match status" value="1"/>
</dbReference>
<evidence type="ECO:0000256" key="1">
    <source>
        <dbReference type="ARBA" id="ARBA00005711"/>
    </source>
</evidence>
<gene>
    <name evidence="5" type="ORF">RJ641_003108</name>
</gene>
<sequence length="349" mass="39478">MSNSASIMSHSCPPFPLSEKVFNIPGVLLDDGGTDKANEDLLMYKILTSPLRIRFPTARQSEGPDALRGRKEQGWFSRQFSRQLSREDSSNGDEYPTALAAAAFAATSIEEDLSIADQKKMNEVSQASLPKSKSRREETKEEMPHAESGIISRWLSGESSIKERPERQVSIAEPFEEKRPEKTAGRVPSMRKSVSFDDKQLKETAKKPEIKEPEKFQPLPYPPVAQPSEPKMQVSAKRHIGESKADAWERAEMDKIRKHYKTSTSTIDSWASEKKQKAKHKIDRIQSELQRRIAKALQEYSTEIERIEEIAGGARAQAAEKRRNKELKVKEKANQYRSTGKLPSTCPCF</sequence>
<feature type="domain" description="Remorin C-terminal" evidence="4">
    <location>
        <begin position="242"/>
        <end position="344"/>
    </location>
</feature>
<evidence type="ECO:0000259" key="4">
    <source>
        <dbReference type="Pfam" id="PF03763"/>
    </source>
</evidence>
<reference evidence="5 6" key="1">
    <citation type="submission" date="2023-12" db="EMBL/GenBank/DDBJ databases">
        <title>A high-quality genome assembly for Dillenia turbinata (Dilleniales).</title>
        <authorList>
            <person name="Chanderbali A."/>
        </authorList>
    </citation>
    <scope>NUCLEOTIDE SEQUENCE [LARGE SCALE GENOMIC DNA]</scope>
    <source>
        <strain evidence="5">LSX21</strain>
        <tissue evidence="5">Leaf</tissue>
    </source>
</reference>
<keyword evidence="2" id="KW-0175">Coiled coil</keyword>
<feature type="coiled-coil region" evidence="2">
    <location>
        <begin position="275"/>
        <end position="335"/>
    </location>
</feature>
<keyword evidence="6" id="KW-1185">Reference proteome</keyword>